<dbReference type="Pfam" id="PF00210">
    <property type="entry name" value="Ferritin"/>
    <property type="match status" value="1"/>
</dbReference>
<dbReference type="InterPro" id="IPR008331">
    <property type="entry name" value="Ferritin_DPS_dom"/>
</dbReference>
<dbReference type="Proteomes" id="UP000242999">
    <property type="component" value="Unassembled WGS sequence"/>
</dbReference>
<organism evidence="4 5">
    <name type="scientific">Allopseudospirillum japonicum</name>
    <dbReference type="NCBI Taxonomy" id="64971"/>
    <lineage>
        <taxon>Bacteria</taxon>
        <taxon>Pseudomonadati</taxon>
        <taxon>Pseudomonadota</taxon>
        <taxon>Gammaproteobacteria</taxon>
        <taxon>Oceanospirillales</taxon>
        <taxon>Oceanospirillaceae</taxon>
        <taxon>Allopseudospirillum</taxon>
    </lineage>
</organism>
<keyword evidence="4" id="KW-0238">DNA-binding</keyword>
<dbReference type="Gene3D" id="1.20.1260.10">
    <property type="match status" value="1"/>
</dbReference>
<dbReference type="InterPro" id="IPR002177">
    <property type="entry name" value="DPS_DNA-bd"/>
</dbReference>
<dbReference type="CDD" id="cd01043">
    <property type="entry name" value="DPS"/>
    <property type="match status" value="1"/>
</dbReference>
<dbReference type="GO" id="GO:0003677">
    <property type="term" value="F:DNA binding"/>
    <property type="evidence" value="ECO:0007669"/>
    <property type="project" value="UniProtKB-KW"/>
</dbReference>
<proteinExistence type="inferred from homology"/>
<dbReference type="PRINTS" id="PR01346">
    <property type="entry name" value="HELNAPAPROT"/>
</dbReference>
<reference evidence="5" key="1">
    <citation type="submission" date="2016-10" db="EMBL/GenBank/DDBJ databases">
        <authorList>
            <person name="Varghese N."/>
            <person name="Submissions S."/>
        </authorList>
    </citation>
    <scope>NUCLEOTIDE SEQUENCE [LARGE SCALE GENOMIC DNA]</scope>
    <source>
        <strain evidence="5">DSM 7165</strain>
    </source>
</reference>
<dbReference type="OrthoDB" id="9797687at2"/>
<dbReference type="GO" id="GO:0016722">
    <property type="term" value="F:oxidoreductase activity, acting on metal ions"/>
    <property type="evidence" value="ECO:0007669"/>
    <property type="project" value="InterPro"/>
</dbReference>
<sequence length="162" mass="18236">MSKKSKKNPIGLDASQANALAQALNQLLANYQIFYMNTRGYHWNIRGAAFFELHLKFEEHYTDLLTKVDEIAERVLTLGGQPLHAFSDYLANSQIKEAKKVVQGKACVQGLVSGYQHLIELERDLLKLAADAGDEGTAALMSDYIAQQEKHLWMLNAWLDRA</sequence>
<evidence type="ECO:0000256" key="1">
    <source>
        <dbReference type="ARBA" id="ARBA00009497"/>
    </source>
</evidence>
<dbReference type="InterPro" id="IPR009078">
    <property type="entry name" value="Ferritin-like_SF"/>
</dbReference>
<dbReference type="PROSITE" id="PS00818">
    <property type="entry name" value="DPS_1"/>
    <property type="match status" value="1"/>
</dbReference>
<evidence type="ECO:0000259" key="3">
    <source>
        <dbReference type="Pfam" id="PF00210"/>
    </source>
</evidence>
<evidence type="ECO:0000313" key="4">
    <source>
        <dbReference type="EMBL" id="SEI88674.1"/>
    </source>
</evidence>
<name>A0A1H6UDF7_9GAMM</name>
<accession>A0A1H6UDF7</accession>
<dbReference type="EMBL" id="FNYH01000015">
    <property type="protein sequence ID" value="SEI88674.1"/>
    <property type="molecule type" value="Genomic_DNA"/>
</dbReference>
<keyword evidence="5" id="KW-1185">Reference proteome</keyword>
<protein>
    <submittedName>
        <fullName evidence="4">Starvation-inducible DNA-binding protein</fullName>
    </submittedName>
</protein>
<dbReference type="PROSITE" id="PS00819">
    <property type="entry name" value="DPS_2"/>
    <property type="match status" value="1"/>
</dbReference>
<evidence type="ECO:0000256" key="2">
    <source>
        <dbReference type="RuleBase" id="RU003875"/>
    </source>
</evidence>
<comment type="similarity">
    <text evidence="1 2">Belongs to the Dps family.</text>
</comment>
<feature type="domain" description="Ferritin/DPS" evidence="3">
    <location>
        <begin position="22"/>
        <end position="161"/>
    </location>
</feature>
<dbReference type="InterPro" id="IPR012347">
    <property type="entry name" value="Ferritin-like"/>
</dbReference>
<dbReference type="SUPFAM" id="SSF47240">
    <property type="entry name" value="Ferritin-like"/>
    <property type="match status" value="1"/>
</dbReference>
<evidence type="ECO:0000313" key="5">
    <source>
        <dbReference type="Proteomes" id="UP000242999"/>
    </source>
</evidence>
<dbReference type="PIRSF" id="PIRSF005900">
    <property type="entry name" value="Dps"/>
    <property type="match status" value="1"/>
</dbReference>
<dbReference type="AlphaFoldDB" id="A0A1H6UDF7"/>
<gene>
    <name evidence="4" type="ORF">SAMN05421831_11545</name>
</gene>
<dbReference type="GO" id="GO:0008199">
    <property type="term" value="F:ferric iron binding"/>
    <property type="evidence" value="ECO:0007669"/>
    <property type="project" value="InterPro"/>
</dbReference>
<dbReference type="RefSeq" id="WP_093312064.1">
    <property type="nucleotide sequence ID" value="NZ_FNYH01000015.1"/>
</dbReference>
<dbReference type="STRING" id="64971.SAMN05421831_11545"/>
<dbReference type="PANTHER" id="PTHR42932:SF1">
    <property type="entry name" value="GENERAL STRESS PROTEIN 20U"/>
    <property type="match status" value="1"/>
</dbReference>
<dbReference type="PANTHER" id="PTHR42932">
    <property type="entry name" value="GENERAL STRESS PROTEIN 20U"/>
    <property type="match status" value="1"/>
</dbReference>
<dbReference type="InterPro" id="IPR023188">
    <property type="entry name" value="DPS_DNA-bd_CS"/>
</dbReference>